<keyword evidence="7" id="KW-0472">Membrane</keyword>
<accession>A0A493TGP0</accession>
<evidence type="ECO:0000256" key="3">
    <source>
        <dbReference type="ARBA" id="ARBA00022622"/>
    </source>
</evidence>
<evidence type="ECO:0000256" key="11">
    <source>
        <dbReference type="ARBA" id="ARBA00023319"/>
    </source>
</evidence>
<dbReference type="AlphaFoldDB" id="A0A493TGP0"/>
<feature type="domain" description="Ig-like" evidence="13">
    <location>
        <begin position="143"/>
        <end position="225"/>
    </location>
</feature>
<evidence type="ECO:0000256" key="10">
    <source>
        <dbReference type="ARBA" id="ARBA00023288"/>
    </source>
</evidence>
<evidence type="ECO:0000259" key="13">
    <source>
        <dbReference type="PROSITE" id="PS50835"/>
    </source>
</evidence>
<keyword evidence="4" id="KW-0732">Signal</keyword>
<keyword evidence="8" id="KW-1015">Disulfide bond</keyword>
<proteinExistence type="inferred from homology"/>
<sequence>MSGDGGCVVLAWWAWCELGTWGSCWISGSGSWWCSSHPTHFWSWDALRACWTRLVTLLLFLRRCTVDDRVTRVAWLNRSTILYAGNDKWSIDNRVVILSNTKTQYSIKIHNVDVYDEGPYTCSVQTDNHPKTSRVHLIVQVPPQIVNISSDITVNEGSSVTLMCLAFGRPEPTVTWRHLSGKGQGFVSEDEYLEITGITREQSGEYECSAVNDVAVPDVRKVKVTVNYPPYISNAKNTGASVGQKGILQCEASAVPVAEFQWFKEDTRCGGTAGAKWGKGGWGTSTEGRGPSTKGVLGSRVSRDGGHRLGRGWIWPGHPGEEGGLGLGREACFWWHGGVKGWLLCGWMWCECTWWWARRALFSSCPTWGSEQCRPPLPAG</sequence>
<evidence type="ECO:0000313" key="15">
    <source>
        <dbReference type="Proteomes" id="UP000016666"/>
    </source>
</evidence>
<comment type="similarity">
    <text evidence="12">Belongs to the immunoglobulin superfamily. IgLON family.</text>
</comment>
<organism evidence="14 15">
    <name type="scientific">Anas platyrhynchos platyrhynchos</name>
    <name type="common">Northern mallard</name>
    <dbReference type="NCBI Taxonomy" id="8840"/>
    <lineage>
        <taxon>Eukaryota</taxon>
        <taxon>Metazoa</taxon>
        <taxon>Chordata</taxon>
        <taxon>Craniata</taxon>
        <taxon>Vertebrata</taxon>
        <taxon>Euteleostomi</taxon>
        <taxon>Archelosauria</taxon>
        <taxon>Archosauria</taxon>
        <taxon>Dinosauria</taxon>
        <taxon>Saurischia</taxon>
        <taxon>Theropoda</taxon>
        <taxon>Coelurosauria</taxon>
        <taxon>Aves</taxon>
        <taxon>Neognathae</taxon>
        <taxon>Galloanserae</taxon>
        <taxon>Anseriformes</taxon>
        <taxon>Anatidae</taxon>
        <taxon>Anatinae</taxon>
        <taxon>Anas</taxon>
    </lineage>
</organism>
<dbReference type="GO" id="GO:0007155">
    <property type="term" value="P:cell adhesion"/>
    <property type="evidence" value="ECO:0007669"/>
    <property type="project" value="UniProtKB-KW"/>
</dbReference>
<keyword evidence="6" id="KW-0130">Cell adhesion</keyword>
<evidence type="ECO:0000256" key="4">
    <source>
        <dbReference type="ARBA" id="ARBA00022729"/>
    </source>
</evidence>
<name>A0A493TGP0_ANAPP</name>
<dbReference type="Gene3D" id="2.60.40.10">
    <property type="entry name" value="Immunoglobulins"/>
    <property type="match status" value="3"/>
</dbReference>
<dbReference type="InterPro" id="IPR013783">
    <property type="entry name" value="Ig-like_fold"/>
</dbReference>
<gene>
    <name evidence="14" type="primary">OPCML</name>
</gene>
<evidence type="ECO:0000256" key="6">
    <source>
        <dbReference type="ARBA" id="ARBA00022889"/>
    </source>
</evidence>
<evidence type="ECO:0000313" key="14">
    <source>
        <dbReference type="Ensembl" id="ENSAPLP00000025061.1"/>
    </source>
</evidence>
<dbReference type="InterPro" id="IPR036179">
    <property type="entry name" value="Ig-like_dom_sf"/>
</dbReference>
<dbReference type="PROSITE" id="PS50835">
    <property type="entry name" value="IG_LIKE"/>
    <property type="match status" value="3"/>
</dbReference>
<comment type="subcellular location">
    <subcellularLocation>
        <location evidence="1">Cell membrane</location>
        <topology evidence="1">Lipid-anchor</topology>
        <topology evidence="1">GPI-anchor</topology>
    </subcellularLocation>
</comment>
<evidence type="ECO:0000256" key="1">
    <source>
        <dbReference type="ARBA" id="ARBA00004609"/>
    </source>
</evidence>
<dbReference type="Pfam" id="PF13927">
    <property type="entry name" value="Ig_3"/>
    <property type="match status" value="1"/>
</dbReference>
<feature type="domain" description="Ig-like" evidence="13">
    <location>
        <begin position="229"/>
        <end position="265"/>
    </location>
</feature>
<evidence type="ECO:0000256" key="9">
    <source>
        <dbReference type="ARBA" id="ARBA00023180"/>
    </source>
</evidence>
<dbReference type="InterPro" id="IPR003599">
    <property type="entry name" value="Ig_sub"/>
</dbReference>
<evidence type="ECO:0000256" key="2">
    <source>
        <dbReference type="ARBA" id="ARBA00022475"/>
    </source>
</evidence>
<dbReference type="GO" id="GO:0098552">
    <property type="term" value="C:side of membrane"/>
    <property type="evidence" value="ECO:0007669"/>
    <property type="project" value="UniProtKB-KW"/>
</dbReference>
<keyword evidence="2" id="KW-1003">Cell membrane</keyword>
<dbReference type="GeneTree" id="ENSGT00940000160304"/>
<keyword evidence="15" id="KW-1185">Reference proteome</keyword>
<keyword evidence="9" id="KW-0325">Glycoprotein</keyword>
<dbReference type="FunFam" id="2.60.40.10:FF:000113">
    <property type="entry name" value="Opioid-binding protein/cell adhesion molecule"/>
    <property type="match status" value="1"/>
</dbReference>
<dbReference type="InterPro" id="IPR050876">
    <property type="entry name" value="IgLON_domain"/>
</dbReference>
<dbReference type="InterPro" id="IPR003598">
    <property type="entry name" value="Ig_sub2"/>
</dbReference>
<dbReference type="PANTHER" id="PTHR42757">
    <property type="entry name" value="IGLON FAMILY OF IMMUNOGLOBULIN SUPERFAMILY-RELATED"/>
    <property type="match status" value="1"/>
</dbReference>
<reference evidence="14" key="3">
    <citation type="submission" date="2025-09" db="UniProtKB">
        <authorList>
            <consortium name="Ensembl"/>
        </authorList>
    </citation>
    <scope>IDENTIFICATION</scope>
</reference>
<dbReference type="SMART" id="SM00408">
    <property type="entry name" value="IGc2"/>
    <property type="match status" value="1"/>
</dbReference>
<dbReference type="SMART" id="SM00409">
    <property type="entry name" value="IG"/>
    <property type="match status" value="2"/>
</dbReference>
<keyword evidence="10" id="KW-0449">Lipoprotein</keyword>
<dbReference type="Proteomes" id="UP000016666">
    <property type="component" value="Chromosome 25"/>
</dbReference>
<dbReference type="FunFam" id="2.60.40.10:FF:000013">
    <property type="entry name" value="cell adhesion molecule 1 isoform X1"/>
    <property type="match status" value="1"/>
</dbReference>
<dbReference type="PANTHER" id="PTHR42757:SF17">
    <property type="entry name" value="OPIOID-BINDING PROTEIN_CELL ADHESION MOLECULE"/>
    <property type="match status" value="1"/>
</dbReference>
<dbReference type="Ensembl" id="ENSAPLT00000034099.1">
    <property type="protein sequence ID" value="ENSAPLP00000025061.1"/>
    <property type="gene ID" value="ENSAPLG00000004450.2"/>
</dbReference>
<dbReference type="SUPFAM" id="SSF48726">
    <property type="entry name" value="Immunoglobulin"/>
    <property type="match status" value="3"/>
</dbReference>
<dbReference type="STRING" id="8840.ENSAPLP00000025061"/>
<dbReference type="GO" id="GO:0005886">
    <property type="term" value="C:plasma membrane"/>
    <property type="evidence" value="ECO:0007669"/>
    <property type="project" value="UniProtKB-SubCell"/>
</dbReference>
<feature type="domain" description="Ig-like" evidence="13">
    <location>
        <begin position="64"/>
        <end position="133"/>
    </location>
</feature>
<reference evidence="14" key="2">
    <citation type="submission" date="2025-08" db="UniProtKB">
        <authorList>
            <consortium name="Ensembl"/>
        </authorList>
    </citation>
    <scope>IDENTIFICATION</scope>
</reference>
<evidence type="ECO:0000256" key="7">
    <source>
        <dbReference type="ARBA" id="ARBA00023136"/>
    </source>
</evidence>
<evidence type="ECO:0000256" key="8">
    <source>
        <dbReference type="ARBA" id="ARBA00023157"/>
    </source>
</evidence>
<dbReference type="InterPro" id="IPR007110">
    <property type="entry name" value="Ig-like_dom"/>
</dbReference>
<keyword evidence="5" id="KW-0677">Repeat</keyword>
<keyword evidence="3" id="KW-0336">GPI-anchor</keyword>
<evidence type="ECO:0000256" key="12">
    <source>
        <dbReference type="ARBA" id="ARBA00037995"/>
    </source>
</evidence>
<evidence type="ECO:0000256" key="5">
    <source>
        <dbReference type="ARBA" id="ARBA00022737"/>
    </source>
</evidence>
<protein>
    <submittedName>
        <fullName evidence="14">Opioid binding protein/cell adhesion molecule like</fullName>
    </submittedName>
</protein>
<keyword evidence="11" id="KW-0393">Immunoglobulin domain</keyword>
<reference evidence="14 15" key="1">
    <citation type="submission" date="2017-10" db="EMBL/GenBank/DDBJ databases">
        <title>A new Pekin duck reference genome.</title>
        <authorList>
            <person name="Hou Z.-C."/>
            <person name="Zhou Z.-K."/>
            <person name="Zhu F."/>
            <person name="Hou S.-S."/>
        </authorList>
    </citation>
    <scope>NUCLEOTIDE SEQUENCE [LARGE SCALE GENOMIC DNA]</scope>
</reference>